<keyword evidence="11" id="KW-1185">Reference proteome</keyword>
<dbReference type="Pfam" id="PF20979">
    <property type="entry name" value="Arginosuc_syn_C"/>
    <property type="match status" value="2"/>
</dbReference>
<proteinExistence type="predicted"/>
<dbReference type="SUPFAM" id="SSF52402">
    <property type="entry name" value="Adenine nucleotide alpha hydrolases-like"/>
    <property type="match status" value="1"/>
</dbReference>
<dbReference type="InterPro" id="IPR018223">
    <property type="entry name" value="Arginosuc_synth_CS"/>
</dbReference>
<name>A0ABR1Q9G4_9PEZI</name>
<feature type="domain" description="Arginosuccinate synthase C-terminal" evidence="9">
    <location>
        <begin position="172"/>
        <end position="270"/>
    </location>
</feature>
<dbReference type="NCBIfam" id="NF001770">
    <property type="entry name" value="PRK00509.1"/>
    <property type="match status" value="1"/>
</dbReference>
<evidence type="ECO:0000256" key="2">
    <source>
        <dbReference type="ARBA" id="ARBA00012286"/>
    </source>
</evidence>
<evidence type="ECO:0000256" key="5">
    <source>
        <dbReference type="ARBA" id="ARBA00022605"/>
    </source>
</evidence>
<gene>
    <name evidence="10" type="ORF">PG986_010041</name>
</gene>
<organism evidence="10 11">
    <name type="scientific">Apiospora aurea</name>
    <dbReference type="NCBI Taxonomy" id="335848"/>
    <lineage>
        <taxon>Eukaryota</taxon>
        <taxon>Fungi</taxon>
        <taxon>Dikarya</taxon>
        <taxon>Ascomycota</taxon>
        <taxon>Pezizomycotina</taxon>
        <taxon>Sordariomycetes</taxon>
        <taxon>Xylariomycetidae</taxon>
        <taxon>Amphisphaeriales</taxon>
        <taxon>Apiosporaceae</taxon>
        <taxon>Apiospora</taxon>
    </lineage>
</organism>
<evidence type="ECO:0000256" key="1">
    <source>
        <dbReference type="ARBA" id="ARBA00004967"/>
    </source>
</evidence>
<dbReference type="PANTHER" id="PTHR11587:SF2">
    <property type="entry name" value="ARGININOSUCCINATE SYNTHASE"/>
    <property type="match status" value="1"/>
</dbReference>
<dbReference type="PANTHER" id="PTHR11587">
    <property type="entry name" value="ARGININOSUCCINATE SYNTHASE"/>
    <property type="match status" value="1"/>
</dbReference>
<dbReference type="GeneID" id="92079325"/>
<keyword evidence="3" id="KW-0055">Arginine biosynthesis</keyword>
<accession>A0ABR1Q9G4</accession>
<dbReference type="InterPro" id="IPR001518">
    <property type="entry name" value="Arginosuc_synth"/>
</dbReference>
<dbReference type="EMBL" id="JAQQWE010000006">
    <property type="protein sequence ID" value="KAK7949155.1"/>
    <property type="molecule type" value="Genomic_DNA"/>
</dbReference>
<dbReference type="Proteomes" id="UP001391051">
    <property type="component" value="Unassembled WGS sequence"/>
</dbReference>
<dbReference type="InterPro" id="IPR048267">
    <property type="entry name" value="Arginosuc_syn_N"/>
</dbReference>
<feature type="domain" description="Arginosuccinate synthase C-terminal" evidence="9">
    <location>
        <begin position="294"/>
        <end position="412"/>
    </location>
</feature>
<evidence type="ECO:0000256" key="3">
    <source>
        <dbReference type="ARBA" id="ARBA00022571"/>
    </source>
</evidence>
<evidence type="ECO:0000256" key="4">
    <source>
        <dbReference type="ARBA" id="ARBA00022598"/>
    </source>
</evidence>
<evidence type="ECO:0000256" key="7">
    <source>
        <dbReference type="ARBA" id="ARBA00022840"/>
    </source>
</evidence>
<evidence type="ECO:0000259" key="8">
    <source>
        <dbReference type="Pfam" id="PF00764"/>
    </source>
</evidence>
<keyword evidence="4" id="KW-0436">Ligase</keyword>
<dbReference type="InterPro" id="IPR014729">
    <property type="entry name" value="Rossmann-like_a/b/a_fold"/>
</dbReference>
<comment type="pathway">
    <text evidence="1">Amino-acid biosynthesis; L-arginine biosynthesis; L-arginine from L-ornithine and carbamoyl phosphate: step 2/3.</text>
</comment>
<dbReference type="PROSITE" id="PS00564">
    <property type="entry name" value="ARGININOSUCCIN_SYN_1"/>
    <property type="match status" value="1"/>
</dbReference>
<dbReference type="Pfam" id="PF00764">
    <property type="entry name" value="Arginosuc_synth"/>
    <property type="match status" value="1"/>
</dbReference>
<dbReference type="SUPFAM" id="SSF69864">
    <property type="entry name" value="Argininosuccinate synthetase, C-terminal domain"/>
    <property type="match status" value="1"/>
</dbReference>
<sequence length="433" mass="47572">MSSEKRVCLAYSGGLDTSTILKWLILECFLADLGQEEDFAAVEKKALALGAERMVIDNLQQEFVDELIFRGIQCNAIYEDRYLLGTSLARPVIARAQVKAAHKYNCKILSHGCTGKGNEYVLAECHRLYQSLSVIAPWRMPTFFNRFAGRQDLLNFAAENNIPVSSTPKAPWSQDDNLAHCSYESGILEKPDMPAPKDVWTRTVDPLEAPDVPTKFSVTFREGIPVKLEVEGGETVTGSLELFKALNDIAGRNGVGRIDIVESRFVSLSSLSYSCANNLTASSVSSPGAATTPPAMTVLRLAHIDIEGMTLDSKVKSIMAWIGNEWSQCLYNGMYFSPERELLENSIIFSQKHVHGTVNMMVYKGAAHVLSRSAPESNLYSEEQASMDTLEGFSPEDTSGFIAIQAIRLEKYGAAKIQQGEPPGSRLVKAALP</sequence>
<dbReference type="Gene3D" id="3.90.1260.10">
    <property type="entry name" value="Argininosuccinate synthetase, chain A, domain 2"/>
    <property type="match status" value="1"/>
</dbReference>
<dbReference type="InterPro" id="IPR048268">
    <property type="entry name" value="Arginosuc_syn_C"/>
</dbReference>
<dbReference type="Gene3D" id="3.40.50.620">
    <property type="entry name" value="HUPs"/>
    <property type="match status" value="1"/>
</dbReference>
<dbReference type="RefSeq" id="XP_066698661.1">
    <property type="nucleotide sequence ID" value="XM_066846263.1"/>
</dbReference>
<feature type="domain" description="Arginosuccinate synthase-like N-terminal" evidence="8">
    <location>
        <begin position="6"/>
        <end position="163"/>
    </location>
</feature>
<dbReference type="InterPro" id="IPR023434">
    <property type="entry name" value="Arginosuc_synth_type_1_subfam"/>
</dbReference>
<protein>
    <recommendedName>
        <fullName evidence="2">argininosuccinate synthase</fullName>
        <ecNumber evidence="2">6.3.4.5</ecNumber>
    </recommendedName>
</protein>
<evidence type="ECO:0000313" key="10">
    <source>
        <dbReference type="EMBL" id="KAK7949155.1"/>
    </source>
</evidence>
<keyword evidence="5" id="KW-0028">Amino-acid biosynthesis</keyword>
<comment type="caution">
    <text evidence="10">The sequence shown here is derived from an EMBL/GenBank/DDBJ whole genome shotgun (WGS) entry which is preliminary data.</text>
</comment>
<dbReference type="CDD" id="cd01999">
    <property type="entry name" value="ASS"/>
    <property type="match status" value="1"/>
</dbReference>
<reference evidence="10 11" key="1">
    <citation type="submission" date="2023-01" db="EMBL/GenBank/DDBJ databases">
        <title>Analysis of 21 Apiospora genomes using comparative genomics revels a genus with tremendous synthesis potential of carbohydrate active enzymes and secondary metabolites.</title>
        <authorList>
            <person name="Sorensen T."/>
        </authorList>
    </citation>
    <scope>NUCLEOTIDE SEQUENCE [LARGE SCALE GENOMIC DNA]</scope>
    <source>
        <strain evidence="10 11">CBS 24483</strain>
    </source>
</reference>
<evidence type="ECO:0000256" key="6">
    <source>
        <dbReference type="ARBA" id="ARBA00022741"/>
    </source>
</evidence>
<keyword evidence="7" id="KW-0067">ATP-binding</keyword>
<dbReference type="InterPro" id="IPR024074">
    <property type="entry name" value="AS_cat/multimer_dom_body"/>
</dbReference>
<evidence type="ECO:0000313" key="11">
    <source>
        <dbReference type="Proteomes" id="UP001391051"/>
    </source>
</evidence>
<evidence type="ECO:0000259" key="9">
    <source>
        <dbReference type="Pfam" id="PF20979"/>
    </source>
</evidence>
<dbReference type="EC" id="6.3.4.5" evidence="2"/>
<dbReference type="NCBIfam" id="TIGR00032">
    <property type="entry name" value="argG"/>
    <property type="match status" value="1"/>
</dbReference>
<keyword evidence="6" id="KW-0547">Nucleotide-binding</keyword>